<accession>A0AAD5MYV3</accession>
<dbReference type="AlphaFoldDB" id="A0AAD5MYV3"/>
<comment type="caution">
    <text evidence="1">The sequence shown here is derived from an EMBL/GenBank/DDBJ whole genome shotgun (WGS) entry which is preliminary data.</text>
</comment>
<evidence type="ECO:0000313" key="2">
    <source>
        <dbReference type="Proteomes" id="UP001196413"/>
    </source>
</evidence>
<evidence type="ECO:0000313" key="1">
    <source>
        <dbReference type="EMBL" id="KAJ1356284.1"/>
    </source>
</evidence>
<dbReference type="Proteomes" id="UP001196413">
    <property type="component" value="Unassembled WGS sequence"/>
</dbReference>
<organism evidence="1 2">
    <name type="scientific">Parelaphostrongylus tenuis</name>
    <name type="common">Meningeal worm</name>
    <dbReference type="NCBI Taxonomy" id="148309"/>
    <lineage>
        <taxon>Eukaryota</taxon>
        <taxon>Metazoa</taxon>
        <taxon>Ecdysozoa</taxon>
        <taxon>Nematoda</taxon>
        <taxon>Chromadorea</taxon>
        <taxon>Rhabditida</taxon>
        <taxon>Rhabditina</taxon>
        <taxon>Rhabditomorpha</taxon>
        <taxon>Strongyloidea</taxon>
        <taxon>Metastrongylidae</taxon>
        <taxon>Parelaphostrongylus</taxon>
    </lineage>
</organism>
<protein>
    <submittedName>
        <fullName evidence="1">Uncharacterized protein</fullName>
    </submittedName>
</protein>
<proteinExistence type="predicted"/>
<reference evidence="1" key="1">
    <citation type="submission" date="2021-06" db="EMBL/GenBank/DDBJ databases">
        <title>Parelaphostrongylus tenuis whole genome reference sequence.</title>
        <authorList>
            <person name="Garwood T.J."/>
            <person name="Larsen P.A."/>
            <person name="Fountain-Jones N.M."/>
            <person name="Garbe J.R."/>
            <person name="Macchietto M.G."/>
            <person name="Kania S.A."/>
            <person name="Gerhold R.W."/>
            <person name="Richards J.E."/>
            <person name="Wolf T.M."/>
        </authorList>
    </citation>
    <scope>NUCLEOTIDE SEQUENCE</scope>
    <source>
        <strain evidence="1">MNPRO001-30</strain>
        <tissue evidence="1">Meninges</tissue>
    </source>
</reference>
<dbReference type="EMBL" id="JAHQIW010002771">
    <property type="protein sequence ID" value="KAJ1356284.1"/>
    <property type="molecule type" value="Genomic_DNA"/>
</dbReference>
<keyword evidence="2" id="KW-1185">Reference proteome</keyword>
<gene>
    <name evidence="1" type="ORF">KIN20_013965</name>
</gene>
<name>A0AAD5MYV3_PARTN</name>
<sequence>MAVQIKSGAMVLKKMDNRVVIVITKADGSSIYSATRSLEVVQSFGKKWDMRTKLARWLSTARTLVRLKWHAQTIGQISDFNNKSTCDSCR</sequence>